<evidence type="ECO:0000313" key="1">
    <source>
        <dbReference type="EMBL" id="KYJ87650.1"/>
    </source>
</evidence>
<dbReference type="Proteomes" id="UP000075359">
    <property type="component" value="Unassembled WGS sequence"/>
</dbReference>
<sequence length="84" mass="9814">MLKINEHLIGMETIYNFIKWREEVGIEPTEVFSQKPPNGFEARGVHQDHISSGGEKYNIFSLEKNHSIHRGQANLTPMYLFKRQ</sequence>
<organism evidence="1 2">
    <name type="scientific">Sulfurovum riftiae</name>
    <dbReference type="NCBI Taxonomy" id="1630136"/>
    <lineage>
        <taxon>Bacteria</taxon>
        <taxon>Pseudomonadati</taxon>
        <taxon>Campylobacterota</taxon>
        <taxon>Epsilonproteobacteria</taxon>
        <taxon>Campylobacterales</taxon>
        <taxon>Sulfurovaceae</taxon>
        <taxon>Sulfurovum</taxon>
    </lineage>
</organism>
<dbReference type="AlphaFoldDB" id="A0A151CJD7"/>
<comment type="caution">
    <text evidence="1">The sequence shown here is derived from an EMBL/GenBank/DDBJ whole genome shotgun (WGS) entry which is preliminary data.</text>
</comment>
<proteinExistence type="predicted"/>
<evidence type="ECO:0000313" key="2">
    <source>
        <dbReference type="Proteomes" id="UP000075359"/>
    </source>
</evidence>
<protein>
    <submittedName>
        <fullName evidence="1">Uncharacterized protein</fullName>
    </submittedName>
</protein>
<keyword evidence="2" id="KW-1185">Reference proteome</keyword>
<dbReference type="EMBL" id="LNKT01000001">
    <property type="protein sequence ID" value="KYJ87650.1"/>
    <property type="molecule type" value="Genomic_DNA"/>
</dbReference>
<gene>
    <name evidence="1" type="ORF">AS592_11190</name>
</gene>
<reference evidence="1 2" key="1">
    <citation type="submission" date="2015-11" db="EMBL/GenBank/DDBJ databases">
        <title>Draft genome of Sulfurovum riftiae 1812E, a member of the Epsilonproteobacteria isolated from the tube of the deep-sea hydrothermal vent tubewom Riftia pachyptila.</title>
        <authorList>
            <person name="Vetriani C."/>
            <person name="Giovannelli D."/>
        </authorList>
    </citation>
    <scope>NUCLEOTIDE SEQUENCE [LARGE SCALE GENOMIC DNA]</scope>
    <source>
        <strain evidence="1 2">1812E</strain>
    </source>
</reference>
<name>A0A151CJD7_9BACT</name>
<accession>A0A151CJD7</accession>